<organism evidence="14 15">
    <name type="scientific">Thalassospira mesophila</name>
    <dbReference type="NCBI Taxonomy" id="1293891"/>
    <lineage>
        <taxon>Bacteria</taxon>
        <taxon>Pseudomonadati</taxon>
        <taxon>Pseudomonadota</taxon>
        <taxon>Alphaproteobacteria</taxon>
        <taxon>Rhodospirillales</taxon>
        <taxon>Thalassospiraceae</taxon>
        <taxon>Thalassospira</taxon>
    </lineage>
</organism>
<protein>
    <recommendedName>
        <fullName evidence="3">histidine kinase</fullName>
        <ecNumber evidence="3">2.7.13.3</ecNumber>
    </recommendedName>
</protein>
<accession>A0A1Y2L270</accession>
<dbReference type="PROSITE" id="PS50885">
    <property type="entry name" value="HAMP"/>
    <property type="match status" value="1"/>
</dbReference>
<dbReference type="InterPro" id="IPR003594">
    <property type="entry name" value="HATPase_dom"/>
</dbReference>
<evidence type="ECO:0000256" key="4">
    <source>
        <dbReference type="ARBA" id="ARBA00022553"/>
    </source>
</evidence>
<dbReference type="EMBL" id="JFKA01000002">
    <property type="protein sequence ID" value="OSQ39588.1"/>
    <property type="molecule type" value="Genomic_DNA"/>
</dbReference>
<dbReference type="GO" id="GO:0000155">
    <property type="term" value="F:phosphorelay sensor kinase activity"/>
    <property type="evidence" value="ECO:0007669"/>
    <property type="project" value="InterPro"/>
</dbReference>
<keyword evidence="7" id="KW-0418">Kinase</keyword>
<keyword evidence="4" id="KW-0597">Phosphoprotein</keyword>
<dbReference type="Pfam" id="PF00512">
    <property type="entry name" value="HisKA"/>
    <property type="match status" value="1"/>
</dbReference>
<keyword evidence="9" id="KW-0902">Two-component regulatory system</keyword>
<dbReference type="SUPFAM" id="SSF55874">
    <property type="entry name" value="ATPase domain of HSP90 chaperone/DNA topoisomerase II/histidine kinase"/>
    <property type="match status" value="1"/>
</dbReference>
<dbReference type="InterPro" id="IPR003660">
    <property type="entry name" value="HAMP_dom"/>
</dbReference>
<evidence type="ECO:0000313" key="14">
    <source>
        <dbReference type="EMBL" id="OSQ39588.1"/>
    </source>
</evidence>
<evidence type="ECO:0000256" key="3">
    <source>
        <dbReference type="ARBA" id="ARBA00012438"/>
    </source>
</evidence>
<evidence type="ECO:0000256" key="10">
    <source>
        <dbReference type="ARBA" id="ARBA00023136"/>
    </source>
</evidence>
<evidence type="ECO:0000256" key="6">
    <source>
        <dbReference type="ARBA" id="ARBA00022692"/>
    </source>
</evidence>
<evidence type="ECO:0000256" key="9">
    <source>
        <dbReference type="ARBA" id="ARBA00023012"/>
    </source>
</evidence>
<proteinExistence type="predicted"/>
<name>A0A1Y2L270_9PROT</name>
<keyword evidence="10 11" id="KW-0472">Membrane</keyword>
<dbReference type="PROSITE" id="PS50109">
    <property type="entry name" value="HIS_KIN"/>
    <property type="match status" value="1"/>
</dbReference>
<evidence type="ECO:0000313" key="15">
    <source>
        <dbReference type="Proteomes" id="UP000193391"/>
    </source>
</evidence>
<dbReference type="PRINTS" id="PR00344">
    <property type="entry name" value="BCTRLSENSOR"/>
</dbReference>
<gene>
    <name evidence="14" type="ORF">TMES_06155</name>
</gene>
<evidence type="ECO:0000256" key="7">
    <source>
        <dbReference type="ARBA" id="ARBA00022777"/>
    </source>
</evidence>
<dbReference type="STRING" id="1293891.TMES_06155"/>
<keyword evidence="6 11" id="KW-0812">Transmembrane</keyword>
<feature type="transmembrane region" description="Helical" evidence="11">
    <location>
        <begin position="155"/>
        <end position="176"/>
    </location>
</feature>
<dbReference type="Gene3D" id="1.10.287.130">
    <property type="match status" value="1"/>
</dbReference>
<dbReference type="InterPro" id="IPR036890">
    <property type="entry name" value="HATPase_C_sf"/>
</dbReference>
<dbReference type="SUPFAM" id="SSF47384">
    <property type="entry name" value="Homodimeric domain of signal transducing histidine kinase"/>
    <property type="match status" value="1"/>
</dbReference>
<reference evidence="14 15" key="1">
    <citation type="submission" date="2014-03" db="EMBL/GenBank/DDBJ databases">
        <title>The draft genome sequence of Thalassospira mesophila JCM 18969.</title>
        <authorList>
            <person name="Lai Q."/>
            <person name="Shao Z."/>
        </authorList>
    </citation>
    <scope>NUCLEOTIDE SEQUENCE [LARGE SCALE GENOMIC DNA]</scope>
    <source>
        <strain evidence="14 15">JCM 18969</strain>
    </source>
</reference>
<dbReference type="InterPro" id="IPR003661">
    <property type="entry name" value="HisK_dim/P_dom"/>
</dbReference>
<comment type="caution">
    <text evidence="14">The sequence shown here is derived from an EMBL/GenBank/DDBJ whole genome shotgun (WGS) entry which is preliminary data.</text>
</comment>
<evidence type="ECO:0000259" key="13">
    <source>
        <dbReference type="PROSITE" id="PS50885"/>
    </source>
</evidence>
<evidence type="ECO:0000256" key="1">
    <source>
        <dbReference type="ARBA" id="ARBA00000085"/>
    </source>
</evidence>
<dbReference type="InterPro" id="IPR050428">
    <property type="entry name" value="TCS_sensor_his_kinase"/>
</dbReference>
<keyword evidence="5" id="KW-0808">Transferase</keyword>
<dbReference type="InterPro" id="IPR036097">
    <property type="entry name" value="HisK_dim/P_sf"/>
</dbReference>
<dbReference type="GO" id="GO:0005886">
    <property type="term" value="C:plasma membrane"/>
    <property type="evidence" value="ECO:0007669"/>
    <property type="project" value="TreeGrafter"/>
</dbReference>
<dbReference type="SMART" id="SM00387">
    <property type="entry name" value="HATPase_c"/>
    <property type="match status" value="1"/>
</dbReference>
<dbReference type="SMART" id="SM00388">
    <property type="entry name" value="HisKA"/>
    <property type="match status" value="1"/>
</dbReference>
<dbReference type="Gene3D" id="3.30.565.10">
    <property type="entry name" value="Histidine kinase-like ATPase, C-terminal domain"/>
    <property type="match status" value="1"/>
</dbReference>
<evidence type="ECO:0000256" key="11">
    <source>
        <dbReference type="SAM" id="Phobius"/>
    </source>
</evidence>
<dbReference type="Gene3D" id="6.10.340.10">
    <property type="match status" value="1"/>
</dbReference>
<sequence>MSARTTLLQPLRVSVALATIALTLSLGFLALTAWHSAYRLSPLENHVRQIQGLQQTDIAIGKLLTRHLASHQPPTAMELEHIRADLDDLLQQNGQLSPNTPNNLRMASDYLALPIDNPSSNLIGALSLIRKVLTQENALQQQAIKTARQSADQEFTIALIALIATPILAIAVMIWFRRRAFRAVSRLSELLDNVASLRFVDIEPVSENDPLAPIYQHYNEMTASLRTVSQQSRDHTDQLESQVRAASETLLRQQAELENGAKMAAIGEFSARLAHELRNPVSGISMALHNMEIETKDPDHRERLALIAEEMDRVTRLLNSLLQNKSFTLETPVAVSSDQLIGDVVKLFGYRLPKHVAITVDSKNHNITLPRDTVRQVLLNLLKNSCEALGDLPGTITVSFDVDNNTACLTVTDTGPGYADAMIARGVRPFQSGKADGVGLGLSIVQHLVHGTGGDIQLGRSTNGGAMTIIHFPCEEPDHAHHYHH</sequence>
<dbReference type="Pfam" id="PF02518">
    <property type="entry name" value="HATPase_c"/>
    <property type="match status" value="1"/>
</dbReference>
<evidence type="ECO:0000259" key="12">
    <source>
        <dbReference type="PROSITE" id="PS50109"/>
    </source>
</evidence>
<dbReference type="PANTHER" id="PTHR45436">
    <property type="entry name" value="SENSOR HISTIDINE KINASE YKOH"/>
    <property type="match status" value="1"/>
</dbReference>
<dbReference type="InterPro" id="IPR004358">
    <property type="entry name" value="Sig_transdc_His_kin-like_C"/>
</dbReference>
<evidence type="ECO:0000256" key="8">
    <source>
        <dbReference type="ARBA" id="ARBA00022989"/>
    </source>
</evidence>
<keyword evidence="8 11" id="KW-1133">Transmembrane helix</keyword>
<dbReference type="PANTHER" id="PTHR45436:SF5">
    <property type="entry name" value="SENSOR HISTIDINE KINASE TRCS"/>
    <property type="match status" value="1"/>
</dbReference>
<keyword evidence="15" id="KW-1185">Reference proteome</keyword>
<feature type="domain" description="Histidine kinase" evidence="12">
    <location>
        <begin position="272"/>
        <end position="476"/>
    </location>
</feature>
<dbReference type="EC" id="2.7.13.3" evidence="3"/>
<feature type="domain" description="HAMP" evidence="13">
    <location>
        <begin position="178"/>
        <end position="230"/>
    </location>
</feature>
<dbReference type="AlphaFoldDB" id="A0A1Y2L270"/>
<comment type="catalytic activity">
    <reaction evidence="1">
        <text>ATP + protein L-histidine = ADP + protein N-phospho-L-histidine.</text>
        <dbReference type="EC" id="2.7.13.3"/>
    </reaction>
</comment>
<dbReference type="Proteomes" id="UP000193391">
    <property type="component" value="Unassembled WGS sequence"/>
</dbReference>
<dbReference type="InterPro" id="IPR005467">
    <property type="entry name" value="His_kinase_dom"/>
</dbReference>
<dbReference type="CDD" id="cd00082">
    <property type="entry name" value="HisKA"/>
    <property type="match status" value="1"/>
</dbReference>
<evidence type="ECO:0000256" key="5">
    <source>
        <dbReference type="ARBA" id="ARBA00022679"/>
    </source>
</evidence>
<comment type="subcellular location">
    <subcellularLocation>
        <location evidence="2">Membrane</location>
    </subcellularLocation>
</comment>
<evidence type="ECO:0000256" key="2">
    <source>
        <dbReference type="ARBA" id="ARBA00004370"/>
    </source>
</evidence>